<sequence length="421" mass="45886">MTNESDAWTDPNFSSVDQSDRAVPVNLRQTGRPDIELLISTRARKSPYWHLAIEAGCRRAEVYNRMYLPRGYASKEGNGGSAAEYEALTQRVTLWDIAAARQIRVHGREATEFVNYVVTRDVTRLAPMRAAYVVLCDAGGRMVNDPLLLKISSDEYWFSISDSDLSLWLKGVNVGKGFDVEIQEIDVSPVQIQGAQANRLMADLIGDTASEMPPFGLAEAEIAGLPVLVSRTGFSGEAGYEVYLKNSSMNAEKMWDAILRAGEDYGLAVTGPIQPHRISSGILAWGQDVDNEMVPFQVGLAAHIPRNKASDYIGRGALEQMRAEISTGNHPYKLTMAGLRMEGDPIADYLSDFWLVAPSPDAEPVGYVTSAAYAPKLRTNVALARLPVDLAVPGTPVYVFEPAGDATSRSIPAVVSAFPIE</sequence>
<feature type="compositionally biased region" description="Polar residues" evidence="1">
    <location>
        <begin position="1"/>
        <end position="17"/>
    </location>
</feature>
<dbReference type="SUPFAM" id="SSF103025">
    <property type="entry name" value="Folate-binding domain"/>
    <property type="match status" value="1"/>
</dbReference>
<dbReference type="RefSeq" id="WP_345642058.1">
    <property type="nucleotide sequence ID" value="NZ_BAABEP010000004.1"/>
</dbReference>
<dbReference type="Pfam" id="PF01571">
    <property type="entry name" value="GCV_T"/>
    <property type="match status" value="1"/>
</dbReference>
<dbReference type="Pfam" id="PF08669">
    <property type="entry name" value="GCV_T_C"/>
    <property type="match status" value="1"/>
</dbReference>
<dbReference type="EMBL" id="BAABEP010000004">
    <property type="protein sequence ID" value="GAA3715704.1"/>
    <property type="molecule type" value="Genomic_DNA"/>
</dbReference>
<evidence type="ECO:0000313" key="4">
    <source>
        <dbReference type="EMBL" id="GAA3715704.1"/>
    </source>
</evidence>
<dbReference type="Proteomes" id="UP001499884">
    <property type="component" value="Unassembled WGS sequence"/>
</dbReference>
<feature type="domain" description="GCVT N-terminal" evidence="2">
    <location>
        <begin position="55"/>
        <end position="305"/>
    </location>
</feature>
<accession>A0ABP7E9E7</accession>
<dbReference type="InterPro" id="IPR006222">
    <property type="entry name" value="GCVT_N"/>
</dbReference>
<evidence type="ECO:0000313" key="5">
    <source>
        <dbReference type="Proteomes" id="UP001499884"/>
    </source>
</evidence>
<name>A0ABP7E9E7_9ACTN</name>
<keyword evidence="5" id="KW-1185">Reference proteome</keyword>
<proteinExistence type="predicted"/>
<dbReference type="PANTHER" id="PTHR43757:SF2">
    <property type="entry name" value="AMINOMETHYLTRANSFERASE, MITOCHONDRIAL"/>
    <property type="match status" value="1"/>
</dbReference>
<protein>
    <submittedName>
        <fullName evidence="4">Glycine cleavage T C-terminal barrel domain-containing protein</fullName>
    </submittedName>
</protein>
<dbReference type="InterPro" id="IPR029043">
    <property type="entry name" value="GcvT/YgfZ_C"/>
</dbReference>
<comment type="caution">
    <text evidence="4">The sequence shown here is derived from an EMBL/GenBank/DDBJ whole genome shotgun (WGS) entry which is preliminary data.</text>
</comment>
<dbReference type="InterPro" id="IPR013977">
    <property type="entry name" value="GcvT_C"/>
</dbReference>
<organism evidence="4 5">
    <name type="scientific">Streptomyces tremellae</name>
    <dbReference type="NCBI Taxonomy" id="1124239"/>
    <lineage>
        <taxon>Bacteria</taxon>
        <taxon>Bacillati</taxon>
        <taxon>Actinomycetota</taxon>
        <taxon>Actinomycetes</taxon>
        <taxon>Kitasatosporales</taxon>
        <taxon>Streptomycetaceae</taxon>
        <taxon>Streptomyces</taxon>
    </lineage>
</organism>
<evidence type="ECO:0000259" key="2">
    <source>
        <dbReference type="Pfam" id="PF01571"/>
    </source>
</evidence>
<evidence type="ECO:0000256" key="1">
    <source>
        <dbReference type="SAM" id="MobiDB-lite"/>
    </source>
</evidence>
<dbReference type="PANTHER" id="PTHR43757">
    <property type="entry name" value="AMINOMETHYLTRANSFERASE"/>
    <property type="match status" value="1"/>
</dbReference>
<dbReference type="InterPro" id="IPR027266">
    <property type="entry name" value="TrmE/GcvT-like"/>
</dbReference>
<dbReference type="Gene3D" id="3.30.1360.120">
    <property type="entry name" value="Probable tRNA modification gtpase trme, domain 1"/>
    <property type="match status" value="1"/>
</dbReference>
<dbReference type="PIRSF" id="PIRSF006487">
    <property type="entry name" value="GcvT"/>
    <property type="match status" value="1"/>
</dbReference>
<dbReference type="SUPFAM" id="SSF101790">
    <property type="entry name" value="Aminomethyltransferase beta-barrel domain"/>
    <property type="match status" value="1"/>
</dbReference>
<feature type="region of interest" description="Disordered" evidence="1">
    <location>
        <begin position="1"/>
        <end position="25"/>
    </location>
</feature>
<evidence type="ECO:0000259" key="3">
    <source>
        <dbReference type="Pfam" id="PF08669"/>
    </source>
</evidence>
<gene>
    <name evidence="4" type="ORF">GCM10023082_11760</name>
</gene>
<dbReference type="InterPro" id="IPR028896">
    <property type="entry name" value="GcvT/YgfZ/DmdA"/>
</dbReference>
<feature type="domain" description="Aminomethyltransferase C-terminal" evidence="3">
    <location>
        <begin position="338"/>
        <end position="399"/>
    </location>
</feature>
<reference evidence="5" key="1">
    <citation type="journal article" date="2019" name="Int. J. Syst. Evol. Microbiol.">
        <title>The Global Catalogue of Microorganisms (GCM) 10K type strain sequencing project: providing services to taxonomists for standard genome sequencing and annotation.</title>
        <authorList>
            <consortium name="The Broad Institute Genomics Platform"/>
            <consortium name="The Broad Institute Genome Sequencing Center for Infectious Disease"/>
            <person name="Wu L."/>
            <person name="Ma J."/>
        </authorList>
    </citation>
    <scope>NUCLEOTIDE SEQUENCE [LARGE SCALE GENOMIC DNA]</scope>
    <source>
        <strain evidence="5">JCM 30846</strain>
    </source>
</reference>